<dbReference type="Pfam" id="PF02535">
    <property type="entry name" value="Zip"/>
    <property type="match status" value="1"/>
</dbReference>
<evidence type="ECO:0000256" key="5">
    <source>
        <dbReference type="SAM" id="Phobius"/>
    </source>
</evidence>
<protein>
    <submittedName>
        <fullName evidence="6">ZIP family metal transporter</fullName>
    </submittedName>
</protein>
<evidence type="ECO:0000256" key="1">
    <source>
        <dbReference type="ARBA" id="ARBA00004141"/>
    </source>
</evidence>
<keyword evidence="2 5" id="KW-0812">Transmembrane</keyword>
<evidence type="ECO:0000313" key="6">
    <source>
        <dbReference type="EMBL" id="TXC78594.1"/>
    </source>
</evidence>
<organism evidence="6 7">
    <name type="scientific">Luteibaculum oceani</name>
    <dbReference type="NCBI Taxonomy" id="1294296"/>
    <lineage>
        <taxon>Bacteria</taxon>
        <taxon>Pseudomonadati</taxon>
        <taxon>Bacteroidota</taxon>
        <taxon>Flavobacteriia</taxon>
        <taxon>Flavobacteriales</taxon>
        <taxon>Luteibaculaceae</taxon>
        <taxon>Luteibaculum</taxon>
    </lineage>
</organism>
<sequence length="238" mass="25987">MALPTAQIVVLLLVTVIPGIIILNGSLKSQGWIKPLLSLSGSFLLALSFCHLLPEAYHHEGATVGVFVLLGFFAQVILESVTKGVEHGHYHSHGHFSKYFPLLVIGGLSLHSMLEAMPIGGHNHVGSGNTYLTGIALHKFPIALTLASILKTTPLKNYSRWIWFGLFCLSAPIVIVALHFFPEQIISERFSNLSSAFAVGIFLHVSTTILFEVEDGHRLKASKFAAIISGLLIYYFLV</sequence>
<gene>
    <name evidence="6" type="ORF">FRX97_07715</name>
</gene>
<comment type="caution">
    <text evidence="6">The sequence shown here is derived from an EMBL/GenBank/DDBJ whole genome shotgun (WGS) entry which is preliminary data.</text>
</comment>
<dbReference type="Proteomes" id="UP000321168">
    <property type="component" value="Unassembled WGS sequence"/>
</dbReference>
<evidence type="ECO:0000313" key="7">
    <source>
        <dbReference type="Proteomes" id="UP000321168"/>
    </source>
</evidence>
<keyword evidence="4 5" id="KW-0472">Membrane</keyword>
<dbReference type="AlphaFoldDB" id="A0A5C6V0X1"/>
<reference evidence="6 7" key="1">
    <citation type="submission" date="2019-08" db="EMBL/GenBank/DDBJ databases">
        <title>Genome of Luteibaculum oceani JCM 18817.</title>
        <authorList>
            <person name="Bowman J.P."/>
        </authorList>
    </citation>
    <scope>NUCLEOTIDE SEQUENCE [LARGE SCALE GENOMIC DNA]</scope>
    <source>
        <strain evidence="6 7">JCM 18817</strain>
    </source>
</reference>
<dbReference type="GO" id="GO:0016020">
    <property type="term" value="C:membrane"/>
    <property type="evidence" value="ECO:0007669"/>
    <property type="project" value="UniProtKB-SubCell"/>
</dbReference>
<dbReference type="PANTHER" id="PTHR11040:SF44">
    <property type="entry name" value="PROTEIN ZNTC-RELATED"/>
    <property type="match status" value="1"/>
</dbReference>
<evidence type="ECO:0000256" key="3">
    <source>
        <dbReference type="ARBA" id="ARBA00022989"/>
    </source>
</evidence>
<dbReference type="EMBL" id="VORB01000006">
    <property type="protein sequence ID" value="TXC78594.1"/>
    <property type="molecule type" value="Genomic_DNA"/>
</dbReference>
<feature type="transmembrane region" description="Helical" evidence="5">
    <location>
        <begin position="131"/>
        <end position="150"/>
    </location>
</feature>
<feature type="transmembrane region" description="Helical" evidence="5">
    <location>
        <begin position="162"/>
        <end position="181"/>
    </location>
</feature>
<evidence type="ECO:0000256" key="4">
    <source>
        <dbReference type="ARBA" id="ARBA00023136"/>
    </source>
</evidence>
<feature type="transmembrane region" description="Helical" evidence="5">
    <location>
        <begin position="99"/>
        <end position="119"/>
    </location>
</feature>
<dbReference type="GO" id="GO:0005385">
    <property type="term" value="F:zinc ion transmembrane transporter activity"/>
    <property type="evidence" value="ECO:0007669"/>
    <property type="project" value="TreeGrafter"/>
</dbReference>
<dbReference type="OrthoDB" id="654481at2"/>
<accession>A0A5C6V0X1</accession>
<keyword evidence="3 5" id="KW-1133">Transmembrane helix</keyword>
<evidence type="ECO:0000256" key="2">
    <source>
        <dbReference type="ARBA" id="ARBA00022692"/>
    </source>
</evidence>
<keyword evidence="7" id="KW-1185">Reference proteome</keyword>
<feature type="transmembrane region" description="Helical" evidence="5">
    <location>
        <begin position="60"/>
        <end position="78"/>
    </location>
</feature>
<dbReference type="InterPro" id="IPR003689">
    <property type="entry name" value="ZIP"/>
</dbReference>
<name>A0A5C6V0X1_9FLAO</name>
<dbReference type="PANTHER" id="PTHR11040">
    <property type="entry name" value="ZINC/IRON TRANSPORTER"/>
    <property type="match status" value="1"/>
</dbReference>
<comment type="subcellular location">
    <subcellularLocation>
        <location evidence="1">Membrane</location>
        <topology evidence="1">Multi-pass membrane protein</topology>
    </subcellularLocation>
</comment>
<feature type="transmembrane region" description="Helical" evidence="5">
    <location>
        <begin position="36"/>
        <end position="54"/>
    </location>
</feature>
<proteinExistence type="predicted"/>
<feature type="transmembrane region" description="Helical" evidence="5">
    <location>
        <begin position="193"/>
        <end position="213"/>
    </location>
</feature>
<feature type="transmembrane region" description="Helical" evidence="5">
    <location>
        <begin position="6"/>
        <end position="24"/>
    </location>
</feature>